<organism evidence="2">
    <name type="scientific">Eiseniibacteriota bacterium</name>
    <dbReference type="NCBI Taxonomy" id="2212470"/>
    <lineage>
        <taxon>Bacteria</taxon>
        <taxon>Candidatus Eiseniibacteriota</taxon>
    </lineage>
</organism>
<proteinExistence type="predicted"/>
<evidence type="ECO:0008006" key="3">
    <source>
        <dbReference type="Google" id="ProtNLM"/>
    </source>
</evidence>
<keyword evidence="1" id="KW-1133">Transmembrane helix</keyword>
<evidence type="ECO:0000256" key="1">
    <source>
        <dbReference type="SAM" id="Phobius"/>
    </source>
</evidence>
<keyword evidence="1" id="KW-0812">Transmembrane</keyword>
<comment type="caution">
    <text evidence="2">The sequence shown here is derived from an EMBL/GenBank/DDBJ whole genome shotgun (WGS) entry which is preliminary data.</text>
</comment>
<accession>A0A832HYW0</accession>
<evidence type="ECO:0000313" key="2">
    <source>
        <dbReference type="EMBL" id="HGZ41984.1"/>
    </source>
</evidence>
<gene>
    <name evidence="2" type="ORF">ENR23_00925</name>
</gene>
<protein>
    <recommendedName>
        <fullName evidence="3">Anti-sigma factor</fullName>
    </recommendedName>
</protein>
<reference evidence="2" key="1">
    <citation type="journal article" date="2020" name="mSystems">
        <title>Genome- and Community-Level Interaction Insights into Carbon Utilization and Element Cycling Functions of Hydrothermarchaeota in Hydrothermal Sediment.</title>
        <authorList>
            <person name="Zhou Z."/>
            <person name="Liu Y."/>
            <person name="Xu W."/>
            <person name="Pan J."/>
            <person name="Luo Z.H."/>
            <person name="Li M."/>
        </authorList>
    </citation>
    <scope>NUCLEOTIDE SEQUENCE [LARGE SCALE GENOMIC DNA]</scope>
    <source>
        <strain evidence="2">SpSt-381</strain>
    </source>
</reference>
<dbReference type="AlphaFoldDB" id="A0A832HYW0"/>
<feature type="transmembrane region" description="Helical" evidence="1">
    <location>
        <begin position="140"/>
        <end position="161"/>
    </location>
</feature>
<feature type="transmembrane region" description="Helical" evidence="1">
    <location>
        <begin position="98"/>
        <end position="120"/>
    </location>
</feature>
<name>A0A832HYW0_UNCEI</name>
<sequence length="259" mass="26873">MSLRDEQERRIQDMLEGTASPGEAAETRAWLAASAEGRAREQDLRETFAALGALALEEPPAGLTASIMAQVAAEPRRVREPWWAAVSRSFARRPAWGLGYAFAAGVAVGALALGLATGALSPARHADLPVTATLAPPGAAAPGATAALAAGASEVAAALWIHEDLARLRVEGAGREPGTLEIAWDEAACGVLALHWSGAGGRRVESEPGRLSLALGPGARCAIDFEIREATQVAFGVTLRSPSGEIHRELRAGAGGRRR</sequence>
<keyword evidence="1" id="KW-0472">Membrane</keyword>
<dbReference type="EMBL" id="DSQF01000002">
    <property type="protein sequence ID" value="HGZ41984.1"/>
    <property type="molecule type" value="Genomic_DNA"/>
</dbReference>